<keyword evidence="9 10" id="KW-0472">Membrane</keyword>
<evidence type="ECO:0000256" key="10">
    <source>
        <dbReference type="RuleBase" id="RU364125"/>
    </source>
</evidence>
<dbReference type="PANTHER" id="PTHR35091">
    <property type="entry name" value="FLAGELLAR PROTEIN FLIL"/>
    <property type="match status" value="1"/>
</dbReference>
<organism evidence="11 12">
    <name type="scientific">Paraglaciecola mesophila</name>
    <dbReference type="NCBI Taxonomy" id="197222"/>
    <lineage>
        <taxon>Bacteria</taxon>
        <taxon>Pseudomonadati</taxon>
        <taxon>Pseudomonadota</taxon>
        <taxon>Gammaproteobacteria</taxon>
        <taxon>Alteromonadales</taxon>
        <taxon>Alteromonadaceae</taxon>
        <taxon>Paraglaciecola</taxon>
    </lineage>
</organism>
<keyword evidence="4" id="KW-1003">Cell membrane</keyword>
<evidence type="ECO:0000256" key="5">
    <source>
        <dbReference type="ARBA" id="ARBA00022500"/>
    </source>
</evidence>
<evidence type="ECO:0000256" key="4">
    <source>
        <dbReference type="ARBA" id="ARBA00022475"/>
    </source>
</evidence>
<evidence type="ECO:0000256" key="6">
    <source>
        <dbReference type="ARBA" id="ARBA00022692"/>
    </source>
</evidence>
<evidence type="ECO:0000256" key="8">
    <source>
        <dbReference type="ARBA" id="ARBA00022989"/>
    </source>
</evidence>
<keyword evidence="7 10" id="KW-0283">Flagellar rotation</keyword>
<evidence type="ECO:0000256" key="7">
    <source>
        <dbReference type="ARBA" id="ARBA00022779"/>
    </source>
</evidence>
<comment type="similarity">
    <text evidence="3 10">Belongs to the FliL family.</text>
</comment>
<evidence type="ECO:0000256" key="3">
    <source>
        <dbReference type="ARBA" id="ARBA00008281"/>
    </source>
</evidence>
<keyword evidence="11" id="KW-0282">Flagellum</keyword>
<evidence type="ECO:0000313" key="12">
    <source>
        <dbReference type="Proteomes" id="UP001461163"/>
    </source>
</evidence>
<keyword evidence="11" id="KW-0969">Cilium</keyword>
<dbReference type="Proteomes" id="UP001461163">
    <property type="component" value="Unassembled WGS sequence"/>
</dbReference>
<keyword evidence="8 10" id="KW-1133">Transmembrane helix</keyword>
<keyword evidence="11" id="KW-0966">Cell projection</keyword>
<dbReference type="EMBL" id="JBBMQS010000003">
    <property type="protein sequence ID" value="MEM5497163.1"/>
    <property type="molecule type" value="Genomic_DNA"/>
</dbReference>
<keyword evidence="10" id="KW-0997">Cell inner membrane</keyword>
<dbReference type="Pfam" id="PF03748">
    <property type="entry name" value="FliL"/>
    <property type="match status" value="1"/>
</dbReference>
<evidence type="ECO:0000313" key="11">
    <source>
        <dbReference type="EMBL" id="MEM5497163.1"/>
    </source>
</evidence>
<name>A0ABU9SUH9_9ALTE</name>
<keyword evidence="12" id="KW-1185">Reference proteome</keyword>
<keyword evidence="6 10" id="KW-0812">Transmembrane</keyword>
<comment type="function">
    <text evidence="1 10">Controls the rotational direction of flagella during chemotaxis.</text>
</comment>
<reference evidence="11 12" key="1">
    <citation type="submission" date="2024-03" db="EMBL/GenBank/DDBJ databases">
        <title>Community enrichment and isolation of bacterial strains for fucoidan degradation.</title>
        <authorList>
            <person name="Sichert A."/>
        </authorList>
    </citation>
    <scope>NUCLEOTIDE SEQUENCE [LARGE SCALE GENOMIC DNA]</scope>
    <source>
        <strain evidence="11 12">AS12</strain>
    </source>
</reference>
<proteinExistence type="inferred from homology"/>
<dbReference type="NCBIfam" id="NF004285">
    <property type="entry name" value="PRK05696.1"/>
    <property type="match status" value="1"/>
</dbReference>
<comment type="subcellular location">
    <subcellularLocation>
        <location evidence="10">Cell inner membrane</location>
    </subcellularLocation>
    <subcellularLocation>
        <location evidence="2">Cell membrane</location>
        <topology evidence="2">Single-pass membrane protein</topology>
    </subcellularLocation>
</comment>
<evidence type="ECO:0000256" key="1">
    <source>
        <dbReference type="ARBA" id="ARBA00002254"/>
    </source>
</evidence>
<evidence type="ECO:0000256" key="2">
    <source>
        <dbReference type="ARBA" id="ARBA00004162"/>
    </source>
</evidence>
<feature type="transmembrane region" description="Helical" evidence="10">
    <location>
        <begin position="17"/>
        <end position="39"/>
    </location>
</feature>
<dbReference type="InterPro" id="IPR005503">
    <property type="entry name" value="FliL"/>
</dbReference>
<protein>
    <recommendedName>
        <fullName evidence="10">Flagellar protein FliL</fullName>
    </recommendedName>
</protein>
<comment type="caution">
    <text evidence="11">The sequence shown here is derived from an EMBL/GenBank/DDBJ whole genome shotgun (WGS) entry which is preliminary data.</text>
</comment>
<keyword evidence="5 10" id="KW-0145">Chemotaxis</keyword>
<gene>
    <name evidence="11" type="primary">fliL</name>
    <name evidence="11" type="ORF">WNY77_07135</name>
</gene>
<dbReference type="RefSeq" id="WP_006993717.1">
    <property type="nucleotide sequence ID" value="NZ_JBBMQS010000003.1"/>
</dbReference>
<evidence type="ECO:0000256" key="9">
    <source>
        <dbReference type="ARBA" id="ARBA00023136"/>
    </source>
</evidence>
<sequence>MAEEELQMEEGGKKSKLMMIIIIVVVLLLGGGGAAYFLLGGEEEVATVEGEEQAQMDGDDGETSEGVKAGTALYVAIPNPITFNVPGANRDRLVEIKVQLMVRGSSAEEQVKMHIPSIQGALNRAFSQANADDLITEAGKAAIRGNALKEVQKTLKDVSGNELVEQVLFTGFVMQ</sequence>
<accession>A0ABU9SUH9</accession>
<dbReference type="PANTHER" id="PTHR35091:SF2">
    <property type="entry name" value="FLAGELLAR PROTEIN FLIL"/>
    <property type="match status" value="1"/>
</dbReference>